<dbReference type="Proteomes" id="UP000293342">
    <property type="component" value="Unassembled WGS sequence"/>
</dbReference>
<reference evidence="2 3" key="1">
    <citation type="submission" date="2019-02" db="EMBL/GenBank/DDBJ databases">
        <title>Kribbella capetownensis sp. nov. and Kribbella speibonae sp. nov., isolated from soil.</title>
        <authorList>
            <person name="Curtis S.M."/>
            <person name="Norton I."/>
            <person name="Everest G.J."/>
            <person name="Meyers P.R."/>
        </authorList>
    </citation>
    <scope>NUCLEOTIDE SEQUENCE [LARGE SCALE GENOMIC DNA]</scope>
    <source>
        <strain evidence="2 3">YM53</strain>
    </source>
</reference>
<evidence type="ECO:0000313" key="2">
    <source>
        <dbReference type="EMBL" id="TCC45285.1"/>
    </source>
</evidence>
<keyword evidence="1" id="KW-0812">Transmembrane</keyword>
<accession>A0A4R0JT40</accession>
<dbReference type="AlphaFoldDB" id="A0A4R0JT40"/>
<evidence type="ECO:0000313" key="3">
    <source>
        <dbReference type="Proteomes" id="UP000293342"/>
    </source>
</evidence>
<name>A0A4R0JT40_9ACTN</name>
<gene>
    <name evidence="2" type="ORF">E0H75_32890</name>
</gene>
<feature type="transmembrane region" description="Helical" evidence="1">
    <location>
        <begin position="90"/>
        <end position="114"/>
    </location>
</feature>
<evidence type="ECO:0000256" key="1">
    <source>
        <dbReference type="SAM" id="Phobius"/>
    </source>
</evidence>
<feature type="transmembrane region" description="Helical" evidence="1">
    <location>
        <begin position="6"/>
        <end position="24"/>
    </location>
</feature>
<dbReference type="OrthoDB" id="4272751at2"/>
<protein>
    <submittedName>
        <fullName evidence="2">DUF1275 domain-containing protein</fullName>
    </submittedName>
</protein>
<dbReference type="EMBL" id="SJKD01000008">
    <property type="protein sequence ID" value="TCC45285.1"/>
    <property type="molecule type" value="Genomic_DNA"/>
</dbReference>
<keyword evidence="3" id="KW-1185">Reference proteome</keyword>
<keyword evidence="1" id="KW-0472">Membrane</keyword>
<dbReference type="Pfam" id="PF06912">
    <property type="entry name" value="DUF1275"/>
    <property type="match status" value="1"/>
</dbReference>
<dbReference type="InterPro" id="IPR010699">
    <property type="entry name" value="DUF1275"/>
</dbReference>
<keyword evidence="1" id="KW-1133">Transmembrane helix</keyword>
<sequence>MAVPVGARWEVTAFLSLTAATGLIDAVSYLKFGHTFVANMTGNVVFLGFAVSPESGFRLGPPIAAVLGFVLGSLAGGRAARAMESRPRRWLASAFGAQTILLWLCALLVGVGVLEESGGTSYVLIVALAACFGLQNATVRHVAPRDMTTTVLTLTLTGLAADSVLGNGRSVKPHRRLGSIAAMLVGAAVGALLLRWTTGWVIALAGLMVAGAAVIFLRAPEASPAADRV</sequence>
<feature type="transmembrane region" description="Helical" evidence="1">
    <location>
        <begin position="177"/>
        <end position="194"/>
    </location>
</feature>
<organism evidence="2 3">
    <name type="scientific">Kribbella capetownensis</name>
    <dbReference type="NCBI Taxonomy" id="1572659"/>
    <lineage>
        <taxon>Bacteria</taxon>
        <taxon>Bacillati</taxon>
        <taxon>Actinomycetota</taxon>
        <taxon>Actinomycetes</taxon>
        <taxon>Propionibacteriales</taxon>
        <taxon>Kribbellaceae</taxon>
        <taxon>Kribbella</taxon>
    </lineage>
</organism>
<proteinExistence type="predicted"/>
<dbReference type="RefSeq" id="WP_131517578.1">
    <property type="nucleotide sequence ID" value="NZ_SJKD01000008.1"/>
</dbReference>
<feature type="transmembrane region" description="Helical" evidence="1">
    <location>
        <begin position="120"/>
        <end position="139"/>
    </location>
</feature>
<feature type="transmembrane region" description="Helical" evidence="1">
    <location>
        <begin position="200"/>
        <end position="219"/>
    </location>
</feature>
<dbReference type="PANTHER" id="PTHR37488:SF2">
    <property type="entry name" value="DUF1275 DOMAIN-CONTAINING PROTEIN"/>
    <property type="match status" value="1"/>
</dbReference>
<feature type="transmembrane region" description="Helical" evidence="1">
    <location>
        <begin position="59"/>
        <end position="78"/>
    </location>
</feature>
<comment type="caution">
    <text evidence="2">The sequence shown here is derived from an EMBL/GenBank/DDBJ whole genome shotgun (WGS) entry which is preliminary data.</text>
</comment>
<dbReference type="PANTHER" id="PTHR37488">
    <property type="entry name" value="DUF1275 DOMAIN-CONTAINING PROTEIN"/>
    <property type="match status" value="1"/>
</dbReference>